<dbReference type="AlphaFoldDB" id="A0AA35RXF5"/>
<feature type="region of interest" description="Disordered" evidence="1">
    <location>
        <begin position="1"/>
        <end position="41"/>
    </location>
</feature>
<comment type="caution">
    <text evidence="2">The sequence shown here is derived from an EMBL/GenBank/DDBJ whole genome shotgun (WGS) entry which is preliminary data.</text>
</comment>
<evidence type="ECO:0000313" key="3">
    <source>
        <dbReference type="Proteomes" id="UP001174909"/>
    </source>
</evidence>
<evidence type="ECO:0000256" key="1">
    <source>
        <dbReference type="SAM" id="MobiDB-lite"/>
    </source>
</evidence>
<evidence type="ECO:0000313" key="2">
    <source>
        <dbReference type="EMBL" id="CAI8018967.1"/>
    </source>
</evidence>
<organism evidence="2 3">
    <name type="scientific">Geodia barretti</name>
    <name type="common">Barrett's horny sponge</name>
    <dbReference type="NCBI Taxonomy" id="519541"/>
    <lineage>
        <taxon>Eukaryota</taxon>
        <taxon>Metazoa</taxon>
        <taxon>Porifera</taxon>
        <taxon>Demospongiae</taxon>
        <taxon>Heteroscleromorpha</taxon>
        <taxon>Tetractinellida</taxon>
        <taxon>Astrophorina</taxon>
        <taxon>Geodiidae</taxon>
        <taxon>Geodia</taxon>
    </lineage>
</organism>
<dbReference type="EMBL" id="CASHTH010001718">
    <property type="protein sequence ID" value="CAI8018967.1"/>
    <property type="molecule type" value="Genomic_DNA"/>
</dbReference>
<feature type="region of interest" description="Disordered" evidence="1">
    <location>
        <begin position="63"/>
        <end position="124"/>
    </location>
</feature>
<accession>A0AA35RXF5</accession>
<feature type="compositionally biased region" description="Basic and acidic residues" evidence="1">
    <location>
        <begin position="113"/>
        <end position="124"/>
    </location>
</feature>
<keyword evidence="3" id="KW-1185">Reference proteome</keyword>
<dbReference type="Proteomes" id="UP001174909">
    <property type="component" value="Unassembled WGS sequence"/>
</dbReference>
<proteinExistence type="predicted"/>
<reference evidence="2" key="1">
    <citation type="submission" date="2023-03" db="EMBL/GenBank/DDBJ databases">
        <authorList>
            <person name="Steffen K."/>
            <person name="Cardenas P."/>
        </authorList>
    </citation>
    <scope>NUCLEOTIDE SEQUENCE</scope>
</reference>
<name>A0AA35RXF5_GEOBA</name>
<sequence>MSVEERTCGPPETPAPAAPETDSTRPDVIPPVYDDLNTLSRKKEEPLSLPMYHVLEGPTPVVCAPDTHGTETPAPATDIPVYSVVDKTKKKKNRASKPISEDKEESSPINNEPQRDAEKDTSFQ</sequence>
<gene>
    <name evidence="2" type="ORF">GBAR_LOCUS11449</name>
</gene>
<protein>
    <submittedName>
        <fullName evidence="2">Uncharacterized protein</fullName>
    </submittedName>
</protein>